<accession>A0ABW6SWD5</accession>
<dbReference type="InterPro" id="IPR008979">
    <property type="entry name" value="Galactose-bd-like_sf"/>
</dbReference>
<dbReference type="PANTHER" id="PTHR12045:SF3">
    <property type="entry name" value="INACTIVE ALLANTOICASE-RELATED"/>
    <property type="match status" value="1"/>
</dbReference>
<dbReference type="PANTHER" id="PTHR12045">
    <property type="entry name" value="ALLANTOICASE"/>
    <property type="match status" value="1"/>
</dbReference>
<evidence type="ECO:0000256" key="1">
    <source>
        <dbReference type="ARBA" id="ARBA00009242"/>
    </source>
</evidence>
<dbReference type="SUPFAM" id="SSF49785">
    <property type="entry name" value="Galactose-binding domain-like"/>
    <property type="match status" value="1"/>
</dbReference>
<name>A0ABW6SWD5_9ACTN</name>
<sequence length="145" mass="15940">MYANDELFAERENLIRPGPAVFSTEDFGHKGKVYDGWETRRREPGNDHAIVRLGVPGVVHGVVIDTAWFKGSCPPYASVEATSVEGVPSPAELERASWETIVDKSAIKGEAGNAFEVADRRRWTHVQLSIYPDGGVLSAFLGELR</sequence>
<keyword evidence="4" id="KW-1185">Reference proteome</keyword>
<dbReference type="InterPro" id="IPR015908">
    <property type="entry name" value="Allantoicase_dom"/>
</dbReference>
<comment type="caution">
    <text evidence="3">The sequence shown here is derived from an EMBL/GenBank/DDBJ whole genome shotgun (WGS) entry which is preliminary data.</text>
</comment>
<evidence type="ECO:0000313" key="4">
    <source>
        <dbReference type="Proteomes" id="UP001602013"/>
    </source>
</evidence>
<dbReference type="Pfam" id="PF03561">
    <property type="entry name" value="Allantoicase"/>
    <property type="match status" value="1"/>
</dbReference>
<comment type="similarity">
    <text evidence="1">Belongs to the allantoicase family.</text>
</comment>
<dbReference type="Proteomes" id="UP001602013">
    <property type="component" value="Unassembled WGS sequence"/>
</dbReference>
<dbReference type="RefSeq" id="WP_387415329.1">
    <property type="nucleotide sequence ID" value="NZ_JBIASD010000021.1"/>
</dbReference>
<evidence type="ECO:0000313" key="3">
    <source>
        <dbReference type="EMBL" id="MFF3669335.1"/>
    </source>
</evidence>
<protein>
    <recommendedName>
        <fullName evidence="2">Allantoicase domain-containing protein</fullName>
    </recommendedName>
</protein>
<gene>
    <name evidence="3" type="ORF">ACFYXI_27470</name>
</gene>
<dbReference type="EMBL" id="JBIASD010000021">
    <property type="protein sequence ID" value="MFF3669335.1"/>
    <property type="molecule type" value="Genomic_DNA"/>
</dbReference>
<feature type="domain" description="Allantoicase" evidence="2">
    <location>
        <begin position="2"/>
        <end position="136"/>
    </location>
</feature>
<evidence type="ECO:0000259" key="2">
    <source>
        <dbReference type="Pfam" id="PF03561"/>
    </source>
</evidence>
<dbReference type="Gene3D" id="2.60.120.260">
    <property type="entry name" value="Galactose-binding domain-like"/>
    <property type="match status" value="1"/>
</dbReference>
<proteinExistence type="inferred from homology"/>
<organism evidence="3 4">
    <name type="scientific">Microtetraspora malaysiensis</name>
    <dbReference type="NCBI Taxonomy" id="161358"/>
    <lineage>
        <taxon>Bacteria</taxon>
        <taxon>Bacillati</taxon>
        <taxon>Actinomycetota</taxon>
        <taxon>Actinomycetes</taxon>
        <taxon>Streptosporangiales</taxon>
        <taxon>Streptosporangiaceae</taxon>
        <taxon>Microtetraspora</taxon>
    </lineage>
</organism>
<dbReference type="InterPro" id="IPR005164">
    <property type="entry name" value="Allantoicase"/>
</dbReference>
<reference evidence="3 4" key="1">
    <citation type="submission" date="2024-10" db="EMBL/GenBank/DDBJ databases">
        <title>The Natural Products Discovery Center: Release of the First 8490 Sequenced Strains for Exploring Actinobacteria Biosynthetic Diversity.</title>
        <authorList>
            <person name="Kalkreuter E."/>
            <person name="Kautsar S.A."/>
            <person name="Yang D."/>
            <person name="Bader C.D."/>
            <person name="Teijaro C.N."/>
            <person name="Fluegel L."/>
            <person name="Davis C.M."/>
            <person name="Simpson J.R."/>
            <person name="Lauterbach L."/>
            <person name="Steele A.D."/>
            <person name="Gui C."/>
            <person name="Meng S."/>
            <person name="Li G."/>
            <person name="Viehrig K."/>
            <person name="Ye F."/>
            <person name="Su P."/>
            <person name="Kiefer A.F."/>
            <person name="Nichols A."/>
            <person name="Cepeda A.J."/>
            <person name="Yan W."/>
            <person name="Fan B."/>
            <person name="Jiang Y."/>
            <person name="Adhikari A."/>
            <person name="Zheng C.-J."/>
            <person name="Schuster L."/>
            <person name="Cowan T.M."/>
            <person name="Smanski M.J."/>
            <person name="Chevrette M.G."/>
            <person name="De Carvalho L.P.S."/>
            <person name="Shen B."/>
        </authorList>
    </citation>
    <scope>NUCLEOTIDE SEQUENCE [LARGE SCALE GENOMIC DNA]</scope>
    <source>
        <strain evidence="3 4">NPDC002173</strain>
    </source>
</reference>